<reference evidence="1 2" key="1">
    <citation type="submission" date="2012-06" db="EMBL/GenBank/DDBJ databases">
        <title>Finished chromosome of genome of Microcoleus sp. PCC 7113.</title>
        <authorList>
            <consortium name="US DOE Joint Genome Institute"/>
            <person name="Gugger M."/>
            <person name="Coursin T."/>
            <person name="Rippka R."/>
            <person name="Tandeau De Marsac N."/>
            <person name="Huntemann M."/>
            <person name="Wei C.-L."/>
            <person name="Han J."/>
            <person name="Detter J.C."/>
            <person name="Han C."/>
            <person name="Tapia R."/>
            <person name="Chen A."/>
            <person name="Kyrpides N."/>
            <person name="Mavromatis K."/>
            <person name="Markowitz V."/>
            <person name="Szeto E."/>
            <person name="Ivanova N."/>
            <person name="Pagani I."/>
            <person name="Pati A."/>
            <person name="Goodwin L."/>
            <person name="Nordberg H.P."/>
            <person name="Cantor M.N."/>
            <person name="Hua S.X."/>
            <person name="Woyke T."/>
            <person name="Kerfeld C.A."/>
        </authorList>
    </citation>
    <scope>NUCLEOTIDE SEQUENCE [LARGE SCALE GENOMIC DNA]</scope>
    <source>
        <strain evidence="1 2">PCC 7113</strain>
    </source>
</reference>
<dbReference type="AlphaFoldDB" id="K9WJZ5"/>
<dbReference type="Proteomes" id="UP000010471">
    <property type="component" value="Chromosome"/>
</dbReference>
<evidence type="ECO:0000313" key="2">
    <source>
        <dbReference type="Proteomes" id="UP000010471"/>
    </source>
</evidence>
<proteinExistence type="predicted"/>
<gene>
    <name evidence="1" type="ORF">Mic7113_4850</name>
</gene>
<dbReference type="EMBL" id="CP003630">
    <property type="protein sequence ID" value="AFZ20518.1"/>
    <property type="molecule type" value="Genomic_DNA"/>
</dbReference>
<keyword evidence="2" id="KW-1185">Reference proteome</keyword>
<dbReference type="HOGENOM" id="CLU_3154902_0_0_3"/>
<dbReference type="STRING" id="1173027.Mic7113_4850"/>
<evidence type="ECO:0000313" key="1">
    <source>
        <dbReference type="EMBL" id="AFZ20518.1"/>
    </source>
</evidence>
<dbReference type="KEGG" id="mic:Mic7113_4850"/>
<sequence>MKAFKEASKNKSYDWQGYGMANIVVSPDVTEALAPAKKGEIIFGQTLK</sequence>
<protein>
    <submittedName>
        <fullName evidence="1">Uncharacterized protein</fullName>
    </submittedName>
</protein>
<organism evidence="1 2">
    <name type="scientific">Allocoleopsis franciscana PCC 7113</name>
    <dbReference type="NCBI Taxonomy" id="1173027"/>
    <lineage>
        <taxon>Bacteria</taxon>
        <taxon>Bacillati</taxon>
        <taxon>Cyanobacteriota</taxon>
        <taxon>Cyanophyceae</taxon>
        <taxon>Coleofasciculales</taxon>
        <taxon>Coleofasciculaceae</taxon>
        <taxon>Allocoleopsis</taxon>
        <taxon>Allocoleopsis franciscana</taxon>
    </lineage>
</organism>
<name>K9WJZ5_9CYAN</name>
<accession>K9WJZ5</accession>